<dbReference type="RefSeq" id="WP_075397122.1">
    <property type="nucleotide sequence ID" value="NZ_MSDU01000004.1"/>
</dbReference>
<dbReference type="PANTHER" id="PTHR47197">
    <property type="entry name" value="PROTEIN NIRF"/>
    <property type="match status" value="1"/>
</dbReference>
<gene>
    <name evidence="2" type="ORF">BTO30_02370</name>
</gene>
<protein>
    <recommendedName>
        <fullName evidence="4">40-residue YVTN family beta-propeller</fullName>
    </recommendedName>
</protein>
<evidence type="ECO:0000256" key="1">
    <source>
        <dbReference type="SAM" id="SignalP"/>
    </source>
</evidence>
<accession>A0A1Q8Q931</accession>
<evidence type="ECO:0000313" key="2">
    <source>
        <dbReference type="EMBL" id="OLN23811.1"/>
    </source>
</evidence>
<dbReference type="Gene3D" id="2.130.10.10">
    <property type="entry name" value="YVTN repeat-like/Quinoprotein amine dehydrogenase"/>
    <property type="match status" value="1"/>
</dbReference>
<dbReference type="InterPro" id="IPR015943">
    <property type="entry name" value="WD40/YVTN_repeat-like_dom_sf"/>
</dbReference>
<comment type="caution">
    <text evidence="2">The sequence shown here is derived from an EMBL/GenBank/DDBJ whole genome shotgun (WGS) entry which is preliminary data.</text>
</comment>
<dbReference type="Proteomes" id="UP000185568">
    <property type="component" value="Unassembled WGS sequence"/>
</dbReference>
<organism evidence="2 3">
    <name type="scientific">Domibacillus antri</name>
    <dbReference type="NCBI Taxonomy" id="1714264"/>
    <lineage>
        <taxon>Bacteria</taxon>
        <taxon>Bacillati</taxon>
        <taxon>Bacillota</taxon>
        <taxon>Bacilli</taxon>
        <taxon>Bacillales</taxon>
        <taxon>Bacillaceae</taxon>
        <taxon>Domibacillus</taxon>
    </lineage>
</organism>
<dbReference type="InterPro" id="IPR011044">
    <property type="entry name" value="Quino_amine_DH_bsu"/>
</dbReference>
<feature type="signal peptide" evidence="1">
    <location>
        <begin position="1"/>
        <end position="20"/>
    </location>
</feature>
<dbReference type="STRING" id="1714264.BTO30_02370"/>
<feature type="chain" id="PRO_5039278071" description="40-residue YVTN family beta-propeller" evidence="1">
    <location>
        <begin position="21"/>
        <end position="323"/>
    </location>
</feature>
<proteinExistence type="predicted"/>
<evidence type="ECO:0000313" key="3">
    <source>
        <dbReference type="Proteomes" id="UP000185568"/>
    </source>
</evidence>
<name>A0A1Q8Q931_9BACI</name>
<dbReference type="SUPFAM" id="SSF50969">
    <property type="entry name" value="YVTN repeat-like/Quinoprotein amine dehydrogenase"/>
    <property type="match status" value="1"/>
</dbReference>
<dbReference type="EMBL" id="MSDU01000004">
    <property type="protein sequence ID" value="OLN23811.1"/>
    <property type="molecule type" value="Genomic_DNA"/>
</dbReference>
<dbReference type="AlphaFoldDB" id="A0A1Q8Q931"/>
<dbReference type="InterPro" id="IPR051200">
    <property type="entry name" value="Host-pathogen_enzymatic-act"/>
</dbReference>
<keyword evidence="1" id="KW-0732">Signal</keyword>
<keyword evidence="3" id="KW-1185">Reference proteome</keyword>
<evidence type="ECO:0008006" key="4">
    <source>
        <dbReference type="Google" id="ProtNLM"/>
    </source>
</evidence>
<sequence>MKRIMIILLFLAGCSQTSYTPVKENEFAAVLNIREPGLTFVDNDGSVISEWVFDELYTGGVLFPDGDTLLLYGTELDEAVLFSIRKGKELDRWEVPSGVTGAAYIEETDEVALSVKEDRSVHFFQADGKEIKSVRTGKYPMTMVEYNEKLYVINYQDTVLSEMNVHTHEVEREFAIPTSSAGLAVDESKKELWVGGHGYAADAGETIHIYSLETGSLTATADAPVMPVAFAGDNGFMYTVSHGSNMIHAFNPGREKVAEAEAPANPFTIASFAGHIISAGYDSGELSYYEKETLTLQKTIKIGEGPFMIFVKEGGMDGARLNR</sequence>
<reference evidence="2 3" key="1">
    <citation type="submission" date="2016-12" db="EMBL/GenBank/DDBJ databases">
        <title>Domibacillus antri genome sequencing.</title>
        <authorList>
            <person name="Verma A."/>
            <person name="Krishnamurthi S."/>
        </authorList>
    </citation>
    <scope>NUCLEOTIDE SEQUENCE [LARGE SCALE GENOMIC DNA]</scope>
    <source>
        <strain evidence="2 3">XD80</strain>
    </source>
</reference>
<dbReference type="PANTHER" id="PTHR47197:SF3">
    <property type="entry name" value="DIHYDRO-HEME D1 DEHYDROGENASE"/>
    <property type="match status" value="1"/>
</dbReference>
<dbReference type="OrthoDB" id="120019at2"/>